<evidence type="ECO:0000313" key="5">
    <source>
        <dbReference type="EMBL" id="MDO7841394.1"/>
    </source>
</evidence>
<dbReference type="SUPFAM" id="SSF48403">
    <property type="entry name" value="Ankyrin repeat"/>
    <property type="match status" value="1"/>
</dbReference>
<comment type="caution">
    <text evidence="5">The sequence shown here is derived from an EMBL/GenBank/DDBJ whole genome shotgun (WGS) entry which is preliminary data.</text>
</comment>
<dbReference type="InterPro" id="IPR036770">
    <property type="entry name" value="Ankyrin_rpt-contain_sf"/>
</dbReference>
<evidence type="ECO:0000256" key="4">
    <source>
        <dbReference type="SAM" id="SignalP"/>
    </source>
</evidence>
<feature type="chain" id="PRO_5047335449" evidence="4">
    <location>
        <begin position="24"/>
        <end position="201"/>
    </location>
</feature>
<dbReference type="PANTHER" id="PTHR24171:SF8">
    <property type="entry name" value="BRCA1-ASSOCIATED RING DOMAIN PROTEIN 1"/>
    <property type="match status" value="1"/>
</dbReference>
<dbReference type="EMBL" id="JAUQSZ010000002">
    <property type="protein sequence ID" value="MDO7841394.1"/>
    <property type="molecule type" value="Genomic_DNA"/>
</dbReference>
<dbReference type="PANTHER" id="PTHR24171">
    <property type="entry name" value="ANKYRIN REPEAT DOMAIN-CONTAINING PROTEIN 39-RELATED"/>
    <property type="match status" value="1"/>
</dbReference>
<feature type="repeat" description="ANK" evidence="3">
    <location>
        <begin position="97"/>
        <end position="129"/>
    </location>
</feature>
<dbReference type="SMART" id="SM00248">
    <property type="entry name" value="ANK"/>
    <property type="match status" value="3"/>
</dbReference>
<dbReference type="RefSeq" id="WP_304559857.1">
    <property type="nucleotide sequence ID" value="NZ_JAUQSZ010000002.1"/>
</dbReference>
<feature type="signal peptide" evidence="4">
    <location>
        <begin position="1"/>
        <end position="23"/>
    </location>
</feature>
<keyword evidence="2 3" id="KW-0040">ANK repeat</keyword>
<keyword evidence="6" id="KW-1185">Reference proteome</keyword>
<reference evidence="5" key="1">
    <citation type="submission" date="2023-07" db="EMBL/GenBank/DDBJ databases">
        <authorList>
            <person name="Kim M.K."/>
        </authorList>
    </citation>
    <scope>NUCLEOTIDE SEQUENCE</scope>
    <source>
        <strain evidence="5">CA1-15</strain>
    </source>
</reference>
<dbReference type="PROSITE" id="PS50088">
    <property type="entry name" value="ANK_REPEAT"/>
    <property type="match status" value="3"/>
</dbReference>
<evidence type="ECO:0000256" key="1">
    <source>
        <dbReference type="ARBA" id="ARBA00022737"/>
    </source>
</evidence>
<protein>
    <submittedName>
        <fullName evidence="5">Ankyrin repeat domain-containing protein</fullName>
    </submittedName>
</protein>
<sequence length="201" mass="21344">MIARTFPITIALLLALGAAPATAQLGQSEGYKFLQAIRDSKNDEVIATLSKPGSQIVNTRDRGNGEGAIHIVTRRNDVAYLNYLIANGADTNLRDGKGDTAMLIAAGNGRGDIIEILQKGGANVNLANSSGETPLIRAVQKRDLSMVRILLSLGADPDQADMLAGMSARDYAKQDVRSPAIAKLIEETPKKPRRAVSGPKL</sequence>
<dbReference type="Pfam" id="PF12796">
    <property type="entry name" value="Ank_2"/>
    <property type="match status" value="1"/>
</dbReference>
<organism evidence="5 6">
    <name type="scientific">Sphingomonas immobilis</name>
    <dbReference type="NCBI Taxonomy" id="3063997"/>
    <lineage>
        <taxon>Bacteria</taxon>
        <taxon>Pseudomonadati</taxon>
        <taxon>Pseudomonadota</taxon>
        <taxon>Alphaproteobacteria</taxon>
        <taxon>Sphingomonadales</taxon>
        <taxon>Sphingomonadaceae</taxon>
        <taxon>Sphingomonas</taxon>
    </lineage>
</organism>
<dbReference type="PROSITE" id="PS50297">
    <property type="entry name" value="ANK_REP_REGION"/>
    <property type="match status" value="3"/>
</dbReference>
<keyword evidence="4" id="KW-0732">Signal</keyword>
<evidence type="ECO:0000256" key="2">
    <source>
        <dbReference type="ARBA" id="ARBA00023043"/>
    </source>
</evidence>
<evidence type="ECO:0000313" key="6">
    <source>
        <dbReference type="Proteomes" id="UP001176468"/>
    </source>
</evidence>
<evidence type="ECO:0000256" key="3">
    <source>
        <dbReference type="PROSITE-ProRule" id="PRU00023"/>
    </source>
</evidence>
<keyword evidence="1" id="KW-0677">Repeat</keyword>
<dbReference type="InterPro" id="IPR002110">
    <property type="entry name" value="Ankyrin_rpt"/>
</dbReference>
<gene>
    <name evidence="5" type="ORF">Q5H94_03580</name>
</gene>
<dbReference type="Gene3D" id="1.25.40.20">
    <property type="entry name" value="Ankyrin repeat-containing domain"/>
    <property type="match status" value="1"/>
</dbReference>
<dbReference type="Proteomes" id="UP001176468">
    <property type="component" value="Unassembled WGS sequence"/>
</dbReference>
<feature type="repeat" description="ANK" evidence="3">
    <location>
        <begin position="130"/>
        <end position="162"/>
    </location>
</feature>
<accession>A0ABT8ZUZ7</accession>
<name>A0ABT8ZUZ7_9SPHN</name>
<proteinExistence type="predicted"/>
<feature type="repeat" description="ANK" evidence="3">
    <location>
        <begin position="64"/>
        <end position="96"/>
    </location>
</feature>